<evidence type="ECO:0000256" key="2">
    <source>
        <dbReference type="SAM" id="SignalP"/>
    </source>
</evidence>
<name>A0ABX2SZ46_9BACL</name>
<dbReference type="EMBL" id="JACBYF010000010">
    <property type="protein sequence ID" value="NYS47646.1"/>
    <property type="molecule type" value="Genomic_DNA"/>
</dbReference>
<dbReference type="RefSeq" id="WP_179941435.1">
    <property type="nucleotide sequence ID" value="NZ_JACBYF010000010.1"/>
</dbReference>
<feature type="coiled-coil region" evidence="1">
    <location>
        <begin position="143"/>
        <end position="170"/>
    </location>
</feature>
<sequence>MKNKFLKIIIPLSLIFGSLTSISSAKEISLNKWEPMSIAKTPNKTSYRLGDKLDLTGLKINFVRYIKVGNKVEEEIKQVTMLPNTIKNGWQLLDNNFIFNDIGNYNINIKLKLIDPKLQYDLMYPEKVEVDENNFIVNKKSILEDKEKYLNEEDIEKADVKNEISQEKETD</sequence>
<keyword evidence="2" id="KW-0732">Signal</keyword>
<comment type="caution">
    <text evidence="3">The sequence shown here is derived from an EMBL/GenBank/DDBJ whole genome shotgun (WGS) entry which is preliminary data.</text>
</comment>
<dbReference type="Gene3D" id="2.60.40.3630">
    <property type="match status" value="1"/>
</dbReference>
<accession>A0ABX2SZ46</accession>
<keyword evidence="4" id="KW-1185">Reference proteome</keyword>
<gene>
    <name evidence="3" type="ORF">HZY85_05505</name>
</gene>
<feature type="signal peptide" evidence="2">
    <location>
        <begin position="1"/>
        <end position="25"/>
    </location>
</feature>
<evidence type="ECO:0000256" key="1">
    <source>
        <dbReference type="SAM" id="Coils"/>
    </source>
</evidence>
<keyword evidence="1" id="KW-0175">Coiled coil</keyword>
<feature type="chain" id="PRO_5046292035" evidence="2">
    <location>
        <begin position="26"/>
        <end position="171"/>
    </location>
</feature>
<evidence type="ECO:0000313" key="3">
    <source>
        <dbReference type="EMBL" id="NYS47646.1"/>
    </source>
</evidence>
<dbReference type="Proteomes" id="UP000531840">
    <property type="component" value="Unassembled WGS sequence"/>
</dbReference>
<organism evidence="3 4">
    <name type="scientific">Gemelliphila palaticanis</name>
    <dbReference type="NCBI Taxonomy" id="81950"/>
    <lineage>
        <taxon>Bacteria</taxon>
        <taxon>Bacillati</taxon>
        <taxon>Bacillota</taxon>
        <taxon>Bacilli</taxon>
        <taxon>Bacillales</taxon>
        <taxon>Gemellaceae</taxon>
        <taxon>Gemelliphila</taxon>
    </lineage>
</organism>
<proteinExistence type="predicted"/>
<evidence type="ECO:0000313" key="4">
    <source>
        <dbReference type="Proteomes" id="UP000531840"/>
    </source>
</evidence>
<protein>
    <submittedName>
        <fullName evidence="3">Uncharacterized protein</fullName>
    </submittedName>
</protein>
<reference evidence="3 4" key="1">
    <citation type="submission" date="2020-07" db="EMBL/GenBank/DDBJ databases">
        <title>MOT database genomes.</title>
        <authorList>
            <person name="Joseph S."/>
            <person name="Aduse-Opoku J."/>
            <person name="Hashim A."/>
            <person name="Wade W."/>
            <person name="Curtis M."/>
        </authorList>
    </citation>
    <scope>NUCLEOTIDE SEQUENCE [LARGE SCALE GENOMIC DNA]</scope>
    <source>
        <strain evidence="3 4">CIP 106318</strain>
    </source>
</reference>